<evidence type="ECO:0000313" key="3">
    <source>
        <dbReference type="EMBL" id="TWD80914.1"/>
    </source>
</evidence>
<keyword evidence="4" id="KW-1185">Reference proteome</keyword>
<dbReference type="RefSeq" id="WP_145805285.1">
    <property type="nucleotide sequence ID" value="NZ_VIVK01000001.1"/>
</dbReference>
<dbReference type="AlphaFoldDB" id="A0A561BQ30"/>
<evidence type="ECO:0000256" key="1">
    <source>
        <dbReference type="SAM" id="MobiDB-lite"/>
    </source>
</evidence>
<dbReference type="OrthoDB" id="3382127at2"/>
<sequence length="364" mass="39573">MSAMGGGSSTHQVLGYIGLGLLFLVLLNLLVRKLGGWRRLFRWIKRETSRTVHAFTDPIRDRVRYRRRLRFLMRVLRNHAGWAQAEQAMTFAAAVDSAMVPYALALTKRRIGVLVAGSAVERPLPEPWEKDEDDPRLWWIPRDELAEYSLPSSHTPAQTPLLVCLGTGSEGRSAIMIDLLAGPPSLSVYGVPRTAKAVVQALAAQLDVRLPAGAVDVAEGIHDRHDGLRLDEALKRIGAWFVVGAAPVEQAVPSGVRLVSLGVARGSSRLVEATAERGLRLHGAASWLKIDPLPLARAVARSVRRLPPHDFETRGPARPATTTDDLDDLRVPAGVSGVSVLGPDQGRPIDRPTDASTPKATSWT</sequence>
<accession>A0A561BQ30</accession>
<keyword evidence="2" id="KW-0812">Transmembrane</keyword>
<protein>
    <submittedName>
        <fullName evidence="3">Uncharacterized protein</fullName>
    </submittedName>
</protein>
<name>A0A561BQ30_9ACTN</name>
<dbReference type="Proteomes" id="UP000318380">
    <property type="component" value="Unassembled WGS sequence"/>
</dbReference>
<evidence type="ECO:0000313" key="4">
    <source>
        <dbReference type="Proteomes" id="UP000318380"/>
    </source>
</evidence>
<keyword evidence="2" id="KW-0472">Membrane</keyword>
<evidence type="ECO:0000256" key="2">
    <source>
        <dbReference type="SAM" id="Phobius"/>
    </source>
</evidence>
<keyword evidence="2" id="KW-1133">Transmembrane helix</keyword>
<dbReference type="EMBL" id="VIVK01000001">
    <property type="protein sequence ID" value="TWD80914.1"/>
    <property type="molecule type" value="Genomic_DNA"/>
</dbReference>
<feature type="region of interest" description="Disordered" evidence="1">
    <location>
        <begin position="307"/>
        <end position="364"/>
    </location>
</feature>
<feature type="transmembrane region" description="Helical" evidence="2">
    <location>
        <begin position="13"/>
        <end position="31"/>
    </location>
</feature>
<feature type="compositionally biased region" description="Polar residues" evidence="1">
    <location>
        <begin position="354"/>
        <end position="364"/>
    </location>
</feature>
<organism evidence="3 4">
    <name type="scientific">Kribbella amoyensis</name>
    <dbReference type="NCBI Taxonomy" id="996641"/>
    <lineage>
        <taxon>Bacteria</taxon>
        <taxon>Bacillati</taxon>
        <taxon>Actinomycetota</taxon>
        <taxon>Actinomycetes</taxon>
        <taxon>Propionibacteriales</taxon>
        <taxon>Kribbellaceae</taxon>
        <taxon>Kribbella</taxon>
    </lineage>
</organism>
<gene>
    <name evidence="3" type="ORF">FB561_2011</name>
</gene>
<proteinExistence type="predicted"/>
<comment type="caution">
    <text evidence="3">The sequence shown here is derived from an EMBL/GenBank/DDBJ whole genome shotgun (WGS) entry which is preliminary data.</text>
</comment>
<reference evidence="3 4" key="1">
    <citation type="submission" date="2019-06" db="EMBL/GenBank/DDBJ databases">
        <title>Sequencing the genomes of 1000 actinobacteria strains.</title>
        <authorList>
            <person name="Klenk H.-P."/>
        </authorList>
    </citation>
    <scope>NUCLEOTIDE SEQUENCE [LARGE SCALE GENOMIC DNA]</scope>
    <source>
        <strain evidence="3 4">DSM 24683</strain>
    </source>
</reference>